<keyword evidence="3" id="KW-1185">Reference proteome</keyword>
<dbReference type="EMBL" id="JZEY01000097">
    <property type="protein sequence ID" value="KKB06759.1"/>
    <property type="molecule type" value="Genomic_DNA"/>
</dbReference>
<dbReference type="Proteomes" id="UP000033649">
    <property type="component" value="Unassembled WGS sequence"/>
</dbReference>
<accession>A0A0F5FCW3</accession>
<feature type="domain" description="Creatinase N-terminal" evidence="1">
    <location>
        <begin position="18"/>
        <end position="92"/>
    </location>
</feature>
<name>A0A0F5FCW3_9HYPH</name>
<evidence type="ECO:0000259" key="1">
    <source>
        <dbReference type="Pfam" id="PF01321"/>
    </source>
</evidence>
<sequence>MAFNQLLGADFYASVQRDLRTAMARDGIDVLLLDSNDDIIYPTGFSHYTTERPLVFALTQDNAPLLVLALERHPALVQARAADLVAYSELPGRSLTFSVRALQLCDTAGVTAC</sequence>
<evidence type="ECO:0000313" key="3">
    <source>
        <dbReference type="Proteomes" id="UP000033649"/>
    </source>
</evidence>
<protein>
    <submittedName>
        <fullName evidence="2">Proline dipeptidase</fullName>
    </submittedName>
</protein>
<dbReference type="Gene3D" id="3.40.350.10">
    <property type="entry name" value="Creatinase/prolidase N-terminal domain"/>
    <property type="match status" value="1"/>
</dbReference>
<dbReference type="InterPro" id="IPR029149">
    <property type="entry name" value="Creatin/AminoP/Spt16_N"/>
</dbReference>
<dbReference type="SUPFAM" id="SSF53092">
    <property type="entry name" value="Creatinase/prolidase N-terminal domain"/>
    <property type="match status" value="1"/>
</dbReference>
<feature type="non-terminal residue" evidence="2">
    <location>
        <position position="113"/>
    </location>
</feature>
<dbReference type="Pfam" id="PF01321">
    <property type="entry name" value="Creatinase_N"/>
    <property type="match status" value="1"/>
</dbReference>
<dbReference type="STRING" id="429727.VE26_16875"/>
<dbReference type="RefSeq" id="WP_046106520.1">
    <property type="nucleotide sequence ID" value="NZ_JZEY01000097.1"/>
</dbReference>
<dbReference type="AlphaFoldDB" id="A0A0F5FCW3"/>
<gene>
    <name evidence="2" type="ORF">VE26_16875</name>
</gene>
<evidence type="ECO:0000313" key="2">
    <source>
        <dbReference type="EMBL" id="KKB06759.1"/>
    </source>
</evidence>
<organism evidence="2 3">
    <name type="scientific">Devosia chinhatensis</name>
    <dbReference type="NCBI Taxonomy" id="429727"/>
    <lineage>
        <taxon>Bacteria</taxon>
        <taxon>Pseudomonadati</taxon>
        <taxon>Pseudomonadota</taxon>
        <taxon>Alphaproteobacteria</taxon>
        <taxon>Hyphomicrobiales</taxon>
        <taxon>Devosiaceae</taxon>
        <taxon>Devosia</taxon>
    </lineage>
</organism>
<reference evidence="2 3" key="1">
    <citation type="submission" date="2015-03" db="EMBL/GenBank/DDBJ databases">
        <authorList>
            <person name="Hassan Y."/>
            <person name="Lepp D."/>
            <person name="Li X.-Z."/>
            <person name="Zhou T."/>
        </authorList>
    </citation>
    <scope>NUCLEOTIDE SEQUENCE [LARGE SCALE GENOMIC DNA]</scope>
    <source>
        <strain evidence="2 3">IPL18</strain>
    </source>
</reference>
<proteinExistence type="predicted"/>
<dbReference type="InterPro" id="IPR000587">
    <property type="entry name" value="Creatinase_N"/>
</dbReference>
<comment type="caution">
    <text evidence="2">The sequence shown here is derived from an EMBL/GenBank/DDBJ whole genome shotgun (WGS) entry which is preliminary data.</text>
</comment>